<dbReference type="Pfam" id="PF24925">
    <property type="entry name" value="DUF7746"/>
    <property type="match status" value="1"/>
</dbReference>
<keyword evidence="6" id="KW-1185">Reference proteome</keyword>
<feature type="region of interest" description="Disordered" evidence="3">
    <location>
        <begin position="238"/>
        <end position="266"/>
    </location>
</feature>
<dbReference type="InterPro" id="IPR001878">
    <property type="entry name" value="Znf_CCHC"/>
</dbReference>
<keyword evidence="1" id="KW-0479">Metal-binding</keyword>
<reference evidence="5" key="1">
    <citation type="submission" date="2024-03" db="EMBL/GenBank/DDBJ databases">
        <title>WGS assembly of Saponaria officinalis var. Norfolk2.</title>
        <authorList>
            <person name="Jenkins J."/>
            <person name="Shu S."/>
            <person name="Grimwood J."/>
            <person name="Barry K."/>
            <person name="Goodstein D."/>
            <person name="Schmutz J."/>
            <person name="Leebens-Mack J."/>
            <person name="Osbourn A."/>
        </authorList>
    </citation>
    <scope>NUCLEOTIDE SEQUENCE [LARGE SCALE GENOMIC DNA]</scope>
    <source>
        <strain evidence="5">JIC</strain>
    </source>
</reference>
<dbReference type="InterPro" id="IPR056010">
    <property type="entry name" value="DUF7588"/>
</dbReference>
<dbReference type="Pfam" id="PF03732">
    <property type="entry name" value="Retrotrans_gag"/>
    <property type="match status" value="1"/>
</dbReference>
<evidence type="ECO:0000313" key="6">
    <source>
        <dbReference type="Proteomes" id="UP001443914"/>
    </source>
</evidence>
<evidence type="ECO:0000256" key="1">
    <source>
        <dbReference type="PROSITE-ProRule" id="PRU00047"/>
    </source>
</evidence>
<comment type="caution">
    <text evidence="5">The sequence shown here is derived from an EMBL/GenBank/DDBJ whole genome shotgun (WGS) entry which is preliminary data.</text>
</comment>
<protein>
    <recommendedName>
        <fullName evidence="4">CCHC-type domain-containing protein</fullName>
    </recommendedName>
</protein>
<dbReference type="SMART" id="SM00343">
    <property type="entry name" value="ZnF_C2HC"/>
    <property type="match status" value="1"/>
</dbReference>
<dbReference type="Pfam" id="PF24496">
    <property type="entry name" value="DUF7588"/>
    <property type="match status" value="1"/>
</dbReference>
<dbReference type="Pfam" id="PF00098">
    <property type="entry name" value="zf-CCHC"/>
    <property type="match status" value="1"/>
</dbReference>
<evidence type="ECO:0000259" key="4">
    <source>
        <dbReference type="PROSITE" id="PS50158"/>
    </source>
</evidence>
<sequence length="1529" mass="177133">MVRPRNEPARQRSIDEARMRRLEDAFIAFANQANPAGGQQQPQQPQPRSIFDKFAKHRPPTYDGICDPVVLEAWIREMEKLFTATLCPEEQKVGIATYYLQREADNWWSISRATIQAQPGFGWARFCEALKKRFYPDELRWQKEKEFLQLEQGNMSVQAYADKFIELSRFATGVIPNEAARVRRFEKNLTPKVRSIVAGIPSATFQQAYDRALSVYESVKAEEAETANESQVLSAVLSEKRPSVSQPSRQRAKKARLVPRQSGGRSSRAPAMIFFGVISLTMRVRLVMGPLLFVLRATSQGTNLLIALIDQRVRRRLLVLAVVLGNKSTVKNSTTTEVELPQNLDLLNKWTIPKVNTKTIYQLRTFERLGLKQVVKTTEESISLNNTEMVLQLLNKYDLEPYRKAEHKFIHIGLVQVAFKPLTMEGLPESFVAALRDARNLDWKKSIMGVIKTSLAHGPVYFDVYPNLTLSLSDDNILDALTLNVKTHGYNYAQGSEVICICYRIYFKPLFTLNPCCRLVDKQLNETIIIETNFNKSDITTRRRIKWEEIAFPDSCKIERALPPKPIVYTDLLDVTQSEDGSINLNFGNNQNHRLSSLTSNSMRTWFFESFNFDKLTIFQNEFYEFCSSQNKIFYFVPWFCATYVDQYISVLERTYNLSNEKEENGIYPPLKSFKMENCEFIALSNILDNKEAYHITATHLNGLIKQQNYANLFLKIIGEQLGSLHGKLDRIISLLNNKTIKNQENCASSSALVSAPLIASLQKPPEIKNFITTAKHEWEEKVLAQAQVNKQVLDLLLEQMRNLSLKTLDDSMPQENHNSSGKDEINRLDTKWSQKPNQRFFYYSRPSPMDVLYEEQEFQMNNSYNGKCIYEWNIDGQTDNQIYNQVHRMLMYSTICKQNKNTDSVIARMITAGFTGQLKGWWDNYLSEASKEGIYNSKTNENPPIENAVYILTVNIIEHFTGRFLSKSENVRTLLQNLRCKTLTDYRWYKDAFLCRVMELPESSSAHWKAKFIDGLPHLFAERVKTVLRDQSGSIPYNEYSYGRLIGACTEQGLKLCNEIKLNQQIKRQNLAERNQLGDFCEQFGMDMPPYPNKKRKASREINNKSFHRKKRNKPYLKGTQIDNYNKKYFKPYGKKKFKSKPDNKIICYKCNKIGHYAKDCWTKKAISTLEIDDNIKDKLYKLLLTSDREGTYSSSSDSSENEIKNMDDDTYYSDSSSTTCEPCLKEHRINVLDNNSWVELLKVVKDPEIRSKIIDQIGDETSSSNNRVIVPDNEPYFMTKVHSLLKTRQSNSHPSSLKDILLEIENLKSEIKQLKNEANDVYNNDLPSWFLNWWSFYGTSANILPQILKDLFDEWQGMITYVIDPEEIIFSYHMRFFIEFSIPYIWRSCPITGYTSMLTKKFFCLKRKAFSKFWDTMIKKDKDGQLNCQPTIKLINEKIQTLTQLKIKQIEDEKSRAKEKGKLLDFLDDDDEIDLDISEFSDKDIIKAYMDALKKTLKAEKKNLLQDGQDPDDDSQIEKIKAYLDID</sequence>
<dbReference type="SUPFAM" id="SSF57756">
    <property type="entry name" value="Retrovirus zinc finger-like domains"/>
    <property type="match status" value="1"/>
</dbReference>
<dbReference type="InterPro" id="IPR005162">
    <property type="entry name" value="Retrotrans_gag_dom"/>
</dbReference>
<organism evidence="5 6">
    <name type="scientific">Saponaria officinalis</name>
    <name type="common">Common soapwort</name>
    <name type="synonym">Lychnis saponaria</name>
    <dbReference type="NCBI Taxonomy" id="3572"/>
    <lineage>
        <taxon>Eukaryota</taxon>
        <taxon>Viridiplantae</taxon>
        <taxon>Streptophyta</taxon>
        <taxon>Embryophyta</taxon>
        <taxon>Tracheophyta</taxon>
        <taxon>Spermatophyta</taxon>
        <taxon>Magnoliopsida</taxon>
        <taxon>eudicotyledons</taxon>
        <taxon>Gunneridae</taxon>
        <taxon>Pentapetalae</taxon>
        <taxon>Caryophyllales</taxon>
        <taxon>Caryophyllaceae</taxon>
        <taxon>Caryophylleae</taxon>
        <taxon>Saponaria</taxon>
    </lineage>
</organism>
<dbReference type="InterPro" id="IPR056648">
    <property type="entry name" value="DUF7746"/>
</dbReference>
<dbReference type="Pfam" id="PF01107">
    <property type="entry name" value="MP"/>
    <property type="match status" value="1"/>
</dbReference>
<gene>
    <name evidence="5" type="ORF">RND81_12G104100</name>
</gene>
<dbReference type="Gene3D" id="4.10.60.10">
    <property type="entry name" value="Zinc finger, CCHC-type"/>
    <property type="match status" value="1"/>
</dbReference>
<dbReference type="PROSITE" id="PS50158">
    <property type="entry name" value="ZF_CCHC"/>
    <property type="match status" value="1"/>
</dbReference>
<proteinExistence type="predicted"/>
<evidence type="ECO:0000313" key="5">
    <source>
        <dbReference type="EMBL" id="KAK9672499.1"/>
    </source>
</evidence>
<feature type="coiled-coil region" evidence="2">
    <location>
        <begin position="1299"/>
        <end position="1326"/>
    </location>
</feature>
<feature type="region of interest" description="Disordered" evidence="3">
    <location>
        <begin position="1191"/>
        <end position="1215"/>
    </location>
</feature>
<dbReference type="PANTHER" id="PTHR33054">
    <property type="entry name" value="CCHC-TYPE DOMAIN-CONTAINING PROTEIN"/>
    <property type="match status" value="1"/>
</dbReference>
<dbReference type="InterPro" id="IPR036875">
    <property type="entry name" value="Znf_CCHC_sf"/>
</dbReference>
<keyword evidence="1" id="KW-0863">Zinc-finger</keyword>
<accession>A0AAW1H8X3</accession>
<dbReference type="GO" id="GO:0003676">
    <property type="term" value="F:nucleic acid binding"/>
    <property type="evidence" value="ECO:0007669"/>
    <property type="project" value="InterPro"/>
</dbReference>
<evidence type="ECO:0000256" key="2">
    <source>
        <dbReference type="SAM" id="Coils"/>
    </source>
</evidence>
<dbReference type="InterPro" id="IPR028919">
    <property type="entry name" value="Viral_movement"/>
</dbReference>
<dbReference type="PANTHER" id="PTHR33054:SF13">
    <property type="entry name" value="CCHC-TYPE DOMAIN-CONTAINING PROTEIN"/>
    <property type="match status" value="1"/>
</dbReference>
<dbReference type="EMBL" id="JBDFQZ010000012">
    <property type="protein sequence ID" value="KAK9672499.1"/>
    <property type="molecule type" value="Genomic_DNA"/>
</dbReference>
<keyword evidence="1" id="KW-0862">Zinc</keyword>
<name>A0AAW1H8X3_SAPOF</name>
<feature type="domain" description="CCHC-type" evidence="4">
    <location>
        <begin position="1149"/>
        <end position="1162"/>
    </location>
</feature>
<dbReference type="Proteomes" id="UP001443914">
    <property type="component" value="Unassembled WGS sequence"/>
</dbReference>
<keyword evidence="2" id="KW-0175">Coiled coil</keyword>
<evidence type="ECO:0000256" key="3">
    <source>
        <dbReference type="SAM" id="MobiDB-lite"/>
    </source>
</evidence>
<dbReference type="GO" id="GO:0008270">
    <property type="term" value="F:zinc ion binding"/>
    <property type="evidence" value="ECO:0007669"/>
    <property type="project" value="UniProtKB-KW"/>
</dbReference>
<dbReference type="Pfam" id="PF22909">
    <property type="entry name" value="Caulimovir_coat_dom"/>
    <property type="match status" value="1"/>
</dbReference>